<dbReference type="Proteomes" id="UP001497522">
    <property type="component" value="Chromosome 5"/>
</dbReference>
<feature type="transmembrane region" description="Helical" evidence="6">
    <location>
        <begin position="70"/>
        <end position="90"/>
    </location>
</feature>
<gene>
    <name evidence="7" type="ORF">CSSPJE1EN2_LOCUS18572</name>
</gene>
<keyword evidence="4 6" id="KW-1133">Transmembrane helix</keyword>
<evidence type="ECO:0000256" key="6">
    <source>
        <dbReference type="SAM" id="Phobius"/>
    </source>
</evidence>
<dbReference type="Pfam" id="PF04133">
    <property type="entry name" value="Vps55"/>
    <property type="match status" value="1"/>
</dbReference>
<keyword evidence="5 6" id="KW-0472">Membrane</keyword>
<keyword evidence="8" id="KW-1185">Reference proteome</keyword>
<evidence type="ECO:0000313" key="8">
    <source>
        <dbReference type="Proteomes" id="UP001497522"/>
    </source>
</evidence>
<protein>
    <recommendedName>
        <fullName evidence="9">Vacuolar protein sorting 55</fullName>
    </recommendedName>
</protein>
<organism evidence="7 8">
    <name type="scientific">Sphagnum jensenii</name>
    <dbReference type="NCBI Taxonomy" id="128206"/>
    <lineage>
        <taxon>Eukaryota</taxon>
        <taxon>Viridiplantae</taxon>
        <taxon>Streptophyta</taxon>
        <taxon>Embryophyta</taxon>
        <taxon>Bryophyta</taxon>
        <taxon>Sphagnophytina</taxon>
        <taxon>Sphagnopsida</taxon>
        <taxon>Sphagnales</taxon>
        <taxon>Sphagnaceae</taxon>
        <taxon>Sphagnum</taxon>
    </lineage>
</organism>
<dbReference type="InterPro" id="IPR007262">
    <property type="entry name" value="Vps55/LEPROT"/>
</dbReference>
<evidence type="ECO:0000256" key="2">
    <source>
        <dbReference type="ARBA" id="ARBA00005645"/>
    </source>
</evidence>
<keyword evidence="3 6" id="KW-0812">Transmembrane</keyword>
<feature type="transmembrane region" description="Helical" evidence="6">
    <location>
        <begin position="171"/>
        <end position="190"/>
    </location>
</feature>
<accession>A0ABP1BLC3</accession>
<evidence type="ECO:0000256" key="5">
    <source>
        <dbReference type="ARBA" id="ARBA00023136"/>
    </source>
</evidence>
<comment type="subcellular location">
    <subcellularLocation>
        <location evidence="1">Membrane</location>
        <topology evidence="1">Multi-pass membrane protein</topology>
    </subcellularLocation>
</comment>
<evidence type="ECO:0000313" key="7">
    <source>
        <dbReference type="EMBL" id="CAK9876367.1"/>
    </source>
</evidence>
<proteinExistence type="inferred from homology"/>
<feature type="transmembrane region" description="Helical" evidence="6">
    <location>
        <begin position="102"/>
        <end position="121"/>
    </location>
</feature>
<dbReference type="EMBL" id="OZ023706">
    <property type="protein sequence ID" value="CAK9876367.1"/>
    <property type="molecule type" value="Genomic_DNA"/>
</dbReference>
<reference evidence="7" key="1">
    <citation type="submission" date="2024-03" db="EMBL/GenBank/DDBJ databases">
        <authorList>
            <consortium name="ELIXIR-Norway"/>
            <consortium name="Elixir Norway"/>
        </authorList>
    </citation>
    <scope>NUCLEOTIDE SEQUENCE</scope>
</reference>
<dbReference type="PANTHER" id="PTHR12050">
    <property type="entry name" value="LEPTIN RECEPTOR-RELATED"/>
    <property type="match status" value="1"/>
</dbReference>
<sequence length="197" mass="21833">MKSPKIIKSSKVLIALDPTFGSFYLIRPGFALGELVSLVKVFRRFRLERIVLGVQRECVDTVGRCTTSSYLLAGPVLAGLAFLFSVGILLQILGCALYNNWWPMLTVLMYIMVPMPCLFFGNTSSSDFISVSGGDDWADAAKFLTGFSAVGSIAIPAILRHALLIESGAMWIEFTSFFVLLATVMLFQRVTQEEEYY</sequence>
<evidence type="ECO:0000256" key="3">
    <source>
        <dbReference type="ARBA" id="ARBA00022692"/>
    </source>
</evidence>
<dbReference type="PANTHER" id="PTHR12050:SF0">
    <property type="entry name" value="RH04491P"/>
    <property type="match status" value="1"/>
</dbReference>
<evidence type="ECO:0008006" key="9">
    <source>
        <dbReference type="Google" id="ProtNLM"/>
    </source>
</evidence>
<name>A0ABP1BLC3_9BRYO</name>
<evidence type="ECO:0000256" key="4">
    <source>
        <dbReference type="ARBA" id="ARBA00022989"/>
    </source>
</evidence>
<evidence type="ECO:0000256" key="1">
    <source>
        <dbReference type="ARBA" id="ARBA00004141"/>
    </source>
</evidence>
<comment type="similarity">
    <text evidence="2">Belongs to the OB-RGRP/VPS55 family.</text>
</comment>
<feature type="transmembrane region" description="Helical" evidence="6">
    <location>
        <begin position="141"/>
        <end position="159"/>
    </location>
</feature>